<keyword evidence="3" id="KW-0812">Transmembrane</keyword>
<sequence>RGSPRVFQYPTSTDPNTHFRRIQYSTSSSSLVSIDQKFFLESALKPLLCIQSFIYTFLFFSYTIFRLLAQGRKLSMDDRDDDLKILLSALKDGGMYVGEEEEEEEEEEEDEEEDEEDDEDEDVHDDNVKTDLACPFCSEDFDMLGLCCHIDSEHRIEAKTGICPLCATKVRTNMATHVIVQHESILKALCKRKHRNGGSFSALSLLRKELLSVYLEKKSSHVSSSSNTETNQLLLSFVGNQQPAKRSPTRQPCTSAEPSLSKNSLDGHLSESSQAFLSMDKDQEEKVQRSEFVKGLLFSTILEDWL</sequence>
<evidence type="ECO:0000259" key="4">
    <source>
        <dbReference type="Pfam" id="PF05605"/>
    </source>
</evidence>
<feature type="region of interest" description="Disordered" evidence="2">
    <location>
        <begin position="240"/>
        <end position="267"/>
    </location>
</feature>
<evidence type="ECO:0000313" key="6">
    <source>
        <dbReference type="EMBL" id="KAL3328795.1"/>
    </source>
</evidence>
<gene>
    <name evidence="6" type="ORF">AABB24_036089</name>
</gene>
<comment type="similarity">
    <text evidence="1">Belongs to the Di19 family.</text>
</comment>
<dbReference type="AlphaFoldDB" id="A0ABD2RAF1"/>
<organism evidence="6 7">
    <name type="scientific">Solanum stoloniferum</name>
    <dbReference type="NCBI Taxonomy" id="62892"/>
    <lineage>
        <taxon>Eukaryota</taxon>
        <taxon>Viridiplantae</taxon>
        <taxon>Streptophyta</taxon>
        <taxon>Embryophyta</taxon>
        <taxon>Tracheophyta</taxon>
        <taxon>Spermatophyta</taxon>
        <taxon>Magnoliopsida</taxon>
        <taxon>eudicotyledons</taxon>
        <taxon>Gunneridae</taxon>
        <taxon>Pentapetalae</taxon>
        <taxon>asterids</taxon>
        <taxon>lamiids</taxon>
        <taxon>Solanales</taxon>
        <taxon>Solanaceae</taxon>
        <taxon>Solanoideae</taxon>
        <taxon>Solaneae</taxon>
        <taxon>Solanum</taxon>
    </lineage>
</organism>
<dbReference type="InterPro" id="IPR008598">
    <property type="entry name" value="Di19_Zn-bd"/>
</dbReference>
<keyword evidence="3" id="KW-0472">Membrane</keyword>
<feature type="domain" description="Di19 C-terminal" evidence="5">
    <location>
        <begin position="203"/>
        <end position="301"/>
    </location>
</feature>
<keyword evidence="7" id="KW-1185">Reference proteome</keyword>
<dbReference type="PANTHER" id="PTHR31875:SF37">
    <property type="entry name" value="PROTEIN DEHYDRATION-INDUCED 19 HOMOLOG 4-LIKE ISOFORM X1"/>
    <property type="match status" value="1"/>
</dbReference>
<evidence type="ECO:0000313" key="7">
    <source>
        <dbReference type="Proteomes" id="UP001627284"/>
    </source>
</evidence>
<dbReference type="EMBL" id="JBJKTR010000021">
    <property type="protein sequence ID" value="KAL3328795.1"/>
    <property type="molecule type" value="Genomic_DNA"/>
</dbReference>
<feature type="region of interest" description="Disordered" evidence="2">
    <location>
        <begin position="96"/>
        <end position="125"/>
    </location>
</feature>
<feature type="compositionally biased region" description="Acidic residues" evidence="2">
    <location>
        <begin position="98"/>
        <end position="124"/>
    </location>
</feature>
<dbReference type="Proteomes" id="UP001627284">
    <property type="component" value="Unassembled WGS sequence"/>
</dbReference>
<comment type="caution">
    <text evidence="6">The sequence shown here is derived from an EMBL/GenBank/DDBJ whole genome shotgun (WGS) entry which is preliminary data.</text>
</comment>
<feature type="transmembrane region" description="Helical" evidence="3">
    <location>
        <begin position="50"/>
        <end position="69"/>
    </location>
</feature>
<evidence type="ECO:0000256" key="1">
    <source>
        <dbReference type="ARBA" id="ARBA00007109"/>
    </source>
</evidence>
<dbReference type="InterPro" id="IPR033347">
    <property type="entry name" value="Di19"/>
</dbReference>
<evidence type="ECO:0000256" key="3">
    <source>
        <dbReference type="SAM" id="Phobius"/>
    </source>
</evidence>
<proteinExistence type="inferred from homology"/>
<evidence type="ECO:0008006" key="8">
    <source>
        <dbReference type="Google" id="ProtNLM"/>
    </source>
</evidence>
<dbReference type="PANTHER" id="PTHR31875">
    <property type="entry name" value="PROTEIN DEHYDRATION-INDUCED 19"/>
    <property type="match status" value="1"/>
</dbReference>
<feature type="non-terminal residue" evidence="6">
    <location>
        <position position="1"/>
    </location>
</feature>
<evidence type="ECO:0000256" key="2">
    <source>
        <dbReference type="SAM" id="MobiDB-lite"/>
    </source>
</evidence>
<reference evidence="6 7" key="1">
    <citation type="submission" date="2024-05" db="EMBL/GenBank/DDBJ databases">
        <title>De novo assembly of an allotetraploid wild potato.</title>
        <authorList>
            <person name="Hosaka A.J."/>
        </authorList>
    </citation>
    <scope>NUCLEOTIDE SEQUENCE [LARGE SCALE GENOMIC DNA]</scope>
    <source>
        <tissue evidence="6">Young leaves</tissue>
    </source>
</reference>
<dbReference type="InterPro" id="IPR027935">
    <property type="entry name" value="Di19_C"/>
</dbReference>
<dbReference type="Pfam" id="PF05605">
    <property type="entry name" value="zf-Di19"/>
    <property type="match status" value="1"/>
</dbReference>
<name>A0ABD2RAF1_9SOLN</name>
<keyword evidence="3" id="KW-1133">Transmembrane helix</keyword>
<evidence type="ECO:0000259" key="5">
    <source>
        <dbReference type="Pfam" id="PF14571"/>
    </source>
</evidence>
<feature type="domain" description="Di19 zinc-binding" evidence="4">
    <location>
        <begin position="131"/>
        <end position="182"/>
    </location>
</feature>
<dbReference type="Pfam" id="PF14571">
    <property type="entry name" value="Di19_C"/>
    <property type="match status" value="1"/>
</dbReference>
<accession>A0ABD2RAF1</accession>
<protein>
    <recommendedName>
        <fullName evidence="8">Fiber protein Fb2</fullName>
    </recommendedName>
</protein>